<dbReference type="GO" id="GO:0044780">
    <property type="term" value="P:bacterial-type flagellum assembly"/>
    <property type="evidence" value="ECO:0007669"/>
    <property type="project" value="InterPro"/>
</dbReference>
<name>A0A8J6QPM2_9BACT</name>
<comment type="caution">
    <text evidence="6">The sequence shown here is derived from an EMBL/GenBank/DDBJ whole genome shotgun (WGS) entry which is preliminary data.</text>
</comment>
<dbReference type="Pfam" id="PF13144">
    <property type="entry name" value="ChapFlgA"/>
    <property type="match status" value="1"/>
</dbReference>
<dbReference type="InterPro" id="IPR017585">
    <property type="entry name" value="SAF_FlgA"/>
</dbReference>
<dbReference type="EMBL" id="JACWUN010000006">
    <property type="protein sequence ID" value="MBD1400451.1"/>
    <property type="molecule type" value="Genomic_DNA"/>
</dbReference>
<dbReference type="RefSeq" id="WP_191154960.1">
    <property type="nucleotide sequence ID" value="NZ_JACWUN010000006.1"/>
</dbReference>
<dbReference type="Gene3D" id="3.90.1210.10">
    <property type="entry name" value="Antifreeze-like/N-acetylneuraminic acid synthase C-terminal domain"/>
    <property type="match status" value="1"/>
</dbReference>
<feature type="chain" id="PRO_5035342636" description="Flagella basal body P-ring formation protein FlgA" evidence="4">
    <location>
        <begin position="24"/>
        <end position="239"/>
    </location>
</feature>
<keyword evidence="6" id="KW-0282">Flagellum</keyword>
<evidence type="ECO:0000259" key="5">
    <source>
        <dbReference type="SMART" id="SM00858"/>
    </source>
</evidence>
<dbReference type="InterPro" id="IPR013974">
    <property type="entry name" value="SAF"/>
</dbReference>
<organism evidence="6 7">
    <name type="scientific">Pelovirga terrestris</name>
    <dbReference type="NCBI Taxonomy" id="2771352"/>
    <lineage>
        <taxon>Bacteria</taxon>
        <taxon>Pseudomonadati</taxon>
        <taxon>Thermodesulfobacteriota</taxon>
        <taxon>Desulfuromonadia</taxon>
        <taxon>Geobacterales</taxon>
        <taxon>Geobacteraceae</taxon>
        <taxon>Pelovirga</taxon>
    </lineage>
</organism>
<keyword evidence="4" id="KW-1005">Bacterial flagellum biogenesis</keyword>
<dbReference type="Gene3D" id="2.30.30.760">
    <property type="match status" value="1"/>
</dbReference>
<evidence type="ECO:0000313" key="7">
    <source>
        <dbReference type="Proteomes" id="UP000632828"/>
    </source>
</evidence>
<evidence type="ECO:0000256" key="2">
    <source>
        <dbReference type="ARBA" id="ARBA00022729"/>
    </source>
</evidence>
<evidence type="ECO:0000256" key="3">
    <source>
        <dbReference type="ARBA" id="ARBA00022764"/>
    </source>
</evidence>
<keyword evidence="3 4" id="KW-0574">Periplasm</keyword>
<comment type="similarity">
    <text evidence="4">Belongs to the FlgA family.</text>
</comment>
<dbReference type="PANTHER" id="PTHR36307:SF1">
    <property type="entry name" value="FLAGELLA BASAL BODY P-RING FORMATION PROTEIN FLGA"/>
    <property type="match status" value="1"/>
</dbReference>
<dbReference type="AlphaFoldDB" id="A0A8J6QPM2"/>
<comment type="function">
    <text evidence="4">Involved in the assembly process of the P-ring formation. It may associate with FlgF on the rod constituting a structure essential for the P-ring assembly or may act as a modulator protein for the P-ring assembly.</text>
</comment>
<feature type="domain" description="SAF" evidence="5">
    <location>
        <begin position="115"/>
        <end position="176"/>
    </location>
</feature>
<dbReference type="NCBIfam" id="TIGR03170">
    <property type="entry name" value="flgA_cterm"/>
    <property type="match status" value="1"/>
</dbReference>
<dbReference type="SMART" id="SM00858">
    <property type="entry name" value="SAF"/>
    <property type="match status" value="1"/>
</dbReference>
<keyword evidence="7" id="KW-1185">Reference proteome</keyword>
<reference evidence="6" key="1">
    <citation type="submission" date="2020-09" db="EMBL/GenBank/DDBJ databases">
        <title>Pelobacter alkaliphilus sp. nov., a novel anaerobic arsenate-reducing bacterium from terrestrial mud volcano.</title>
        <authorList>
            <person name="Khomyakova M.A."/>
            <person name="Merkel A.Y."/>
            <person name="Slobodkin A.I."/>
        </authorList>
    </citation>
    <scope>NUCLEOTIDE SEQUENCE</scope>
    <source>
        <strain evidence="6">M08fum</strain>
    </source>
</reference>
<sequence>MRHQMLTLLTIVLLLLGMNPVSAGETTHVVIDHQEMQQILDDFLAEQSALLPQVELRLTGVQFPSPYRVPMGRIEHQLLPSRPGVLGSRRMSIMTRVDDQIVSNQSIRIEIEAMAEIAVAKEGLRRGTMLTEDLIEMRLQDISRLAEPIFNSADAVGKVVKRTVRLGEPLQAQQMEYPPLIKRGERVVIEVQHAGMTLSAVGEARQDGREGESIKVINTGSSREVISRVVAPGLVRVEL</sequence>
<accession>A0A8J6QPM2</accession>
<evidence type="ECO:0000313" key="6">
    <source>
        <dbReference type="EMBL" id="MBD1400451.1"/>
    </source>
</evidence>
<dbReference type="GO" id="GO:0042597">
    <property type="term" value="C:periplasmic space"/>
    <property type="evidence" value="ECO:0007669"/>
    <property type="project" value="UniProtKB-SubCell"/>
</dbReference>
<protein>
    <recommendedName>
        <fullName evidence="4">Flagella basal body P-ring formation protein FlgA</fullName>
    </recommendedName>
</protein>
<evidence type="ECO:0000256" key="4">
    <source>
        <dbReference type="RuleBase" id="RU362063"/>
    </source>
</evidence>
<gene>
    <name evidence="6" type="primary">flgA</name>
    <name evidence="6" type="ORF">ICT70_07185</name>
</gene>
<keyword evidence="6" id="KW-0966">Cell projection</keyword>
<feature type="signal peptide" evidence="4">
    <location>
        <begin position="1"/>
        <end position="23"/>
    </location>
</feature>
<evidence type="ECO:0000256" key="1">
    <source>
        <dbReference type="ARBA" id="ARBA00004418"/>
    </source>
</evidence>
<dbReference type="InterPro" id="IPR039246">
    <property type="entry name" value="Flagellar_FlgA"/>
</dbReference>
<keyword evidence="6" id="KW-0969">Cilium</keyword>
<comment type="subcellular location">
    <subcellularLocation>
        <location evidence="1 4">Periplasm</location>
    </subcellularLocation>
</comment>
<keyword evidence="2 4" id="KW-0732">Signal</keyword>
<dbReference type="Proteomes" id="UP000632828">
    <property type="component" value="Unassembled WGS sequence"/>
</dbReference>
<dbReference type="CDD" id="cd11614">
    <property type="entry name" value="SAF_CpaB_FlgA_like"/>
    <property type="match status" value="1"/>
</dbReference>
<dbReference type="PANTHER" id="PTHR36307">
    <property type="entry name" value="FLAGELLA BASAL BODY P-RING FORMATION PROTEIN FLGA"/>
    <property type="match status" value="1"/>
</dbReference>
<proteinExistence type="inferred from homology"/>